<dbReference type="Proteomes" id="UP001556220">
    <property type="component" value="Unassembled WGS sequence"/>
</dbReference>
<dbReference type="Gene3D" id="2.120.10.30">
    <property type="entry name" value="TolB, C-terminal domain"/>
    <property type="match status" value="1"/>
</dbReference>
<dbReference type="Gene3D" id="3.40.50.1820">
    <property type="entry name" value="alpha/beta hydrolase"/>
    <property type="match status" value="1"/>
</dbReference>
<reference evidence="3 4" key="1">
    <citation type="submission" date="2024-06" db="EMBL/GenBank/DDBJ databases">
        <authorList>
            <person name="Woo H."/>
        </authorList>
    </citation>
    <scope>NUCLEOTIDE SEQUENCE [LARGE SCALE GENOMIC DNA]</scope>
    <source>
        <strain evidence="3 4">Si-c</strain>
    </source>
</reference>
<dbReference type="InterPro" id="IPR011659">
    <property type="entry name" value="WD40"/>
</dbReference>
<evidence type="ECO:0000313" key="4">
    <source>
        <dbReference type="Proteomes" id="UP001556220"/>
    </source>
</evidence>
<comment type="caution">
    <text evidence="3">The sequence shown here is derived from an EMBL/GenBank/DDBJ whole genome shotgun (WGS) entry which is preliminary data.</text>
</comment>
<dbReference type="InterPro" id="IPR053536">
    <property type="entry name" value="Lasso_peptide_isopeptidase"/>
</dbReference>
<gene>
    <name evidence="3" type="ORF">ABQJ54_18995</name>
</gene>
<keyword evidence="4" id="KW-1185">Reference proteome</keyword>
<organism evidence="3 4">
    <name type="scientific">Rhodanobacter lycopersici</name>
    <dbReference type="NCBI Taxonomy" id="3162487"/>
    <lineage>
        <taxon>Bacteria</taxon>
        <taxon>Pseudomonadati</taxon>
        <taxon>Pseudomonadota</taxon>
        <taxon>Gammaproteobacteria</taxon>
        <taxon>Lysobacterales</taxon>
        <taxon>Rhodanobacteraceae</taxon>
        <taxon>Rhodanobacter</taxon>
    </lineage>
</organism>
<evidence type="ECO:0000256" key="1">
    <source>
        <dbReference type="SAM" id="Phobius"/>
    </source>
</evidence>
<feature type="domain" description="Peptidase S9 prolyl oligopeptidase catalytic" evidence="2">
    <location>
        <begin position="536"/>
        <end position="693"/>
    </location>
</feature>
<dbReference type="SUPFAM" id="SSF82171">
    <property type="entry name" value="DPP6 N-terminal domain-like"/>
    <property type="match status" value="1"/>
</dbReference>
<dbReference type="InterPro" id="IPR001375">
    <property type="entry name" value="Peptidase_S9_cat"/>
</dbReference>
<dbReference type="InterPro" id="IPR011042">
    <property type="entry name" value="6-blade_b-propeller_TolB-like"/>
</dbReference>
<sequence>MKFLHQPALQAVVIAHTRMDPSIKKRCPHWVATLALVVLGVAVIGPLHAETISPRRLLEVTDLGNPVISPDARYVAFRSEQASVARNTYDTAWCVQSLDGKSPPLRVADGGAPLREYVSGVVLPSPAIWSPDGRWIYYRAQLDGRVSVWRAAVDGSGARAVTSDPADVRDFMLSSNGQTLAYSIGATREEVVNAEESEYDRGIHIDKTVNIAAGLFRSSKLEGRPATQRFTGDWFSTGPLLAKVPNRWKAVDLATMATRDLSASELPAQPLKVADLSPHLPTPPTKIAQSPGDGRVAVLMPGKKEKGLLMSRYVELAMLPDRHASHPVRCMAKLCRDRYITDIQWRPGSDEVLFTAIDFHKGRAQSIYGWNVVTGAVRPIVLSDGLVSGSQRYWDIPCALSSDTLVCVAVEADRPPRLEAIDVKNGHRQILFEPNKKLEADIAATVPARLIRWRDGQGREFSGQLFEARGASTGQPPPLFVTFYDCYGFLRGGLGDEWPLATLAEDGISALCINAFPEMRLDVAANYDQGRAAVESVVKLLSAEGRIDRTRVGMGGLSYGSEVTLWTLAHSGVVTAASVSGISVTPTYYLFNSLRDAFRSTLREVWQLGAPDETPKRWREISPAYQLGRIKAPILFQLPEQEYRMTLDYALPLVRRHQADIYVFPDETHIKFQPRHKLAVYERNVDWFRFWLQGYEDPSPDKAGQYRIWRGMREKAAKYRFGAEAHDGS</sequence>
<keyword evidence="1" id="KW-0812">Transmembrane</keyword>
<feature type="transmembrane region" description="Helical" evidence="1">
    <location>
        <begin position="27"/>
        <end position="47"/>
    </location>
</feature>
<keyword evidence="1" id="KW-0472">Membrane</keyword>
<dbReference type="InterPro" id="IPR029058">
    <property type="entry name" value="AB_hydrolase_fold"/>
</dbReference>
<dbReference type="Pfam" id="PF00326">
    <property type="entry name" value="Peptidase_S9"/>
    <property type="match status" value="1"/>
</dbReference>
<protein>
    <submittedName>
        <fullName evidence="3">Atxe2 family lasso peptide isopeptidase</fullName>
    </submittedName>
</protein>
<dbReference type="EMBL" id="JBFOHK010000008">
    <property type="protein sequence ID" value="MEW9573844.1"/>
    <property type="molecule type" value="Genomic_DNA"/>
</dbReference>
<dbReference type="NCBIfam" id="NF033523">
    <property type="entry name" value="lasso_peptidase"/>
    <property type="match status" value="1"/>
</dbReference>
<keyword evidence="1" id="KW-1133">Transmembrane helix</keyword>
<evidence type="ECO:0000259" key="2">
    <source>
        <dbReference type="Pfam" id="PF00326"/>
    </source>
</evidence>
<evidence type="ECO:0000313" key="3">
    <source>
        <dbReference type="EMBL" id="MEW9573844.1"/>
    </source>
</evidence>
<dbReference type="RefSeq" id="WP_367855905.1">
    <property type="nucleotide sequence ID" value="NZ_JBFOHK010000008.1"/>
</dbReference>
<name>A0ABV3QJY5_9GAMM</name>
<accession>A0ABV3QJY5</accession>
<dbReference type="Pfam" id="PF07676">
    <property type="entry name" value="PD40"/>
    <property type="match status" value="1"/>
</dbReference>
<proteinExistence type="predicted"/>
<dbReference type="SUPFAM" id="SSF53474">
    <property type="entry name" value="alpha/beta-Hydrolases"/>
    <property type="match status" value="1"/>
</dbReference>